<dbReference type="EMBL" id="BK014804">
    <property type="protein sequence ID" value="DAD76528.1"/>
    <property type="molecule type" value="Genomic_DNA"/>
</dbReference>
<name>A0A8S5M303_9CAUD</name>
<accession>A0A8S5M303</accession>
<proteinExistence type="predicted"/>
<sequence length="587" mass="67488">MNFDMDIEQLATSTIKLLIAKMSLLSAYIAEKDKEPLWDGHIYIYTNKSKKNESLYGRIPVQVKGERVKSINKPTLTFHVPISDLRSYRTLGVLYLVVGIDDNSDTKSYYSLLQPIKIKKLLANKGGQQGTNIKLKELPTDEHELVAVLMNFFDDCKKQVSFVDTPTLKLEDFKTHETSINVTCFGDSPDSLFDYIFNHEVCLYAKPPLDIYPDIPLDTVNCLQLERTIEKSITIKGKTHYSLYHLVYTKSGKYLQIGKSIRFNIGENLKADFNLQGTLSEQITDMSFLLDFFQAGEVTLGDATIHQDPTKIDEEITPRIAEFQEHLEYLKNIQKVLVALSVKDELVIDYNDFKLEYREKIALLMDVILKGKRCFKKSLNDASPCLCGLQIFNLYIPVVFVKGQGKQPDMFINILEQEMNVSISCSNGETYPISKYALLDQINYKTFPSQYYDRVISSFKQDIMNYPILADRLNYSLLDMLRAYDKTANPKLLDLCINFSKWLLENANELPLPIRQLNYLQSVKRLRLLTGSELSIINDIIQNDTDPEHKIAAYLLCDNQVQAQVLFNTLDDQERFRTFPIYQLLNA</sequence>
<organism evidence="1">
    <name type="scientific">Siphoviridae sp. ctqpo8</name>
    <dbReference type="NCBI Taxonomy" id="2826469"/>
    <lineage>
        <taxon>Viruses</taxon>
        <taxon>Duplodnaviria</taxon>
        <taxon>Heunggongvirae</taxon>
        <taxon>Uroviricota</taxon>
        <taxon>Caudoviricetes</taxon>
    </lineage>
</organism>
<reference evidence="1" key="1">
    <citation type="journal article" date="2021" name="Proc. Natl. Acad. Sci. U.S.A.">
        <title>A Catalog of Tens of Thousands of Viruses from Human Metagenomes Reveals Hidden Associations with Chronic Diseases.</title>
        <authorList>
            <person name="Tisza M.J."/>
            <person name="Buck C.B."/>
        </authorList>
    </citation>
    <scope>NUCLEOTIDE SEQUENCE</scope>
    <source>
        <strain evidence="1">Ctqpo8</strain>
    </source>
</reference>
<evidence type="ECO:0000313" key="1">
    <source>
        <dbReference type="EMBL" id="DAD76528.1"/>
    </source>
</evidence>
<protein>
    <recommendedName>
        <fullName evidence="2">DUF4365 domain-containing protein</fullName>
    </recommendedName>
</protein>
<evidence type="ECO:0008006" key="2">
    <source>
        <dbReference type="Google" id="ProtNLM"/>
    </source>
</evidence>